<sequence>MSYSLNGKIVLVTGAASGIGASVVKFLLHENVQRIAMLDVSEEAGKALQNELNSKYNNNKVIFVKCDVADKENLLQAYKVINDEIGYIDLVINNAGILGDSPNSYMTEININLEDALKLRSAKLPYPKN</sequence>
<comment type="similarity">
    <text evidence="1">Belongs to the short-chain dehydrogenases/reductases (SDR) family.</text>
</comment>
<dbReference type="Gene3D" id="3.40.50.720">
    <property type="entry name" value="NAD(P)-binding Rossmann-like Domain"/>
    <property type="match status" value="1"/>
</dbReference>
<proteinExistence type="inferred from homology"/>
<evidence type="ECO:0000256" key="1">
    <source>
        <dbReference type="ARBA" id="ARBA00006484"/>
    </source>
</evidence>
<dbReference type="PANTHER" id="PTHR44229:SF8">
    <property type="entry name" value="ALCOHOL DEHYDROGENASE-RELATED"/>
    <property type="match status" value="1"/>
</dbReference>
<gene>
    <name evidence="4" type="primary">LOC128198122</name>
</gene>
<reference evidence="4" key="1">
    <citation type="submission" date="2025-08" db="UniProtKB">
        <authorList>
            <consortium name="RefSeq"/>
        </authorList>
    </citation>
    <scope>IDENTIFICATION</scope>
</reference>
<dbReference type="Pfam" id="PF00106">
    <property type="entry name" value="adh_short"/>
    <property type="match status" value="1"/>
</dbReference>
<dbReference type="RefSeq" id="XP_052737806.1">
    <property type="nucleotide sequence ID" value="XM_052881846.1"/>
</dbReference>
<dbReference type="Proteomes" id="UP001652582">
    <property type="component" value="Chromosome 5"/>
</dbReference>
<evidence type="ECO:0000313" key="4">
    <source>
        <dbReference type="RefSeq" id="XP_052737806.1"/>
    </source>
</evidence>
<evidence type="ECO:0000313" key="3">
    <source>
        <dbReference type="Proteomes" id="UP001652582"/>
    </source>
</evidence>
<dbReference type="GeneID" id="128198122"/>
<dbReference type="PANTHER" id="PTHR44229">
    <property type="entry name" value="15-HYDROXYPROSTAGLANDIN DEHYDROGENASE [NAD(+)]"/>
    <property type="match status" value="1"/>
</dbReference>
<keyword evidence="2" id="KW-0560">Oxidoreductase</keyword>
<dbReference type="SUPFAM" id="SSF51735">
    <property type="entry name" value="NAD(P)-binding Rossmann-fold domains"/>
    <property type="match status" value="1"/>
</dbReference>
<dbReference type="InterPro" id="IPR002347">
    <property type="entry name" value="SDR_fam"/>
</dbReference>
<name>A0ABM3LFH4_BICAN</name>
<keyword evidence="3" id="KW-1185">Reference proteome</keyword>
<accession>A0ABM3LFH4</accession>
<protein>
    <submittedName>
        <fullName evidence="4">15-hydroxyprostaglandin dehydrogenase [NAD(+)]-like</fullName>
    </submittedName>
</protein>
<dbReference type="PRINTS" id="PR00081">
    <property type="entry name" value="GDHRDH"/>
</dbReference>
<organism evidence="3 4">
    <name type="scientific">Bicyclus anynana</name>
    <name type="common">Squinting bush brown butterfly</name>
    <dbReference type="NCBI Taxonomy" id="110368"/>
    <lineage>
        <taxon>Eukaryota</taxon>
        <taxon>Metazoa</taxon>
        <taxon>Ecdysozoa</taxon>
        <taxon>Arthropoda</taxon>
        <taxon>Hexapoda</taxon>
        <taxon>Insecta</taxon>
        <taxon>Pterygota</taxon>
        <taxon>Neoptera</taxon>
        <taxon>Endopterygota</taxon>
        <taxon>Lepidoptera</taxon>
        <taxon>Glossata</taxon>
        <taxon>Ditrysia</taxon>
        <taxon>Papilionoidea</taxon>
        <taxon>Nymphalidae</taxon>
        <taxon>Satyrinae</taxon>
        <taxon>Satyrini</taxon>
        <taxon>Mycalesina</taxon>
        <taxon>Bicyclus</taxon>
    </lineage>
</organism>
<evidence type="ECO:0000256" key="2">
    <source>
        <dbReference type="ARBA" id="ARBA00023002"/>
    </source>
</evidence>
<dbReference type="InterPro" id="IPR036291">
    <property type="entry name" value="NAD(P)-bd_dom_sf"/>
</dbReference>